<keyword evidence="6 9" id="KW-0472">Membrane</keyword>
<evidence type="ECO:0000256" key="3">
    <source>
        <dbReference type="ARBA" id="ARBA00022475"/>
    </source>
</evidence>
<dbReference type="Gene3D" id="3.30.420.270">
    <property type="match status" value="1"/>
</dbReference>
<dbReference type="InterPro" id="IPR003400">
    <property type="entry name" value="ExbD"/>
</dbReference>
<dbReference type="Pfam" id="PF02472">
    <property type="entry name" value="ExbD"/>
    <property type="match status" value="1"/>
</dbReference>
<evidence type="ECO:0000256" key="6">
    <source>
        <dbReference type="ARBA" id="ARBA00023136"/>
    </source>
</evidence>
<proteinExistence type="inferred from homology"/>
<dbReference type="Proteomes" id="UP000715095">
    <property type="component" value="Unassembled WGS sequence"/>
</dbReference>
<dbReference type="PANTHER" id="PTHR30558:SF3">
    <property type="entry name" value="BIOPOLYMER TRANSPORT PROTEIN EXBD-RELATED"/>
    <property type="match status" value="1"/>
</dbReference>
<feature type="compositionally biased region" description="Low complexity" evidence="8">
    <location>
        <begin position="133"/>
        <end position="144"/>
    </location>
</feature>
<evidence type="ECO:0000313" key="10">
    <source>
        <dbReference type="EMBL" id="MBM6703977.1"/>
    </source>
</evidence>
<keyword evidence="7" id="KW-0813">Transport</keyword>
<dbReference type="RefSeq" id="WP_205102446.1">
    <property type="nucleotide sequence ID" value="NZ_JACJJC010000007.1"/>
</dbReference>
<keyword evidence="3" id="KW-1003">Cell membrane</keyword>
<sequence length="144" mass="15959">MDTNLFGSFEDEPQIDLTPLIDCLFMLIIFFVLTMSFSKPVLEVILPEATNAETSQARNELLVSVKADGTLYLNAAPATIEEIARALDEAPERLLNIYMDEEAPFSRFVAVMDLAKTKRNGRFVISTRRPESPESASPSRAASS</sequence>
<comment type="subcellular location">
    <subcellularLocation>
        <location evidence="1">Cell membrane</location>
        <topology evidence="1">Single-pass membrane protein</topology>
    </subcellularLocation>
    <subcellularLocation>
        <location evidence="7">Cell membrane</location>
        <topology evidence="7">Single-pass type II membrane protein</topology>
    </subcellularLocation>
</comment>
<keyword evidence="11" id="KW-1185">Reference proteome</keyword>
<protein>
    <submittedName>
        <fullName evidence="10">Biopolymer transporter ExbD</fullName>
    </submittedName>
</protein>
<comment type="similarity">
    <text evidence="2 7">Belongs to the ExbD/TolR family.</text>
</comment>
<dbReference type="PANTHER" id="PTHR30558">
    <property type="entry name" value="EXBD MEMBRANE COMPONENT OF PMF-DRIVEN MACROMOLECULE IMPORT SYSTEM"/>
    <property type="match status" value="1"/>
</dbReference>
<evidence type="ECO:0000256" key="8">
    <source>
        <dbReference type="SAM" id="MobiDB-lite"/>
    </source>
</evidence>
<evidence type="ECO:0000256" key="5">
    <source>
        <dbReference type="ARBA" id="ARBA00022989"/>
    </source>
</evidence>
<name>A0ABS2DS59_9BURK</name>
<accession>A0ABS2DS59</accession>
<keyword evidence="5 9" id="KW-1133">Transmembrane helix</keyword>
<evidence type="ECO:0000256" key="7">
    <source>
        <dbReference type="RuleBase" id="RU003879"/>
    </source>
</evidence>
<reference evidence="10 11" key="1">
    <citation type="journal article" date="2021" name="Sci. Rep.">
        <title>The distribution of antibiotic resistance genes in chicken gut microbiota commensals.</title>
        <authorList>
            <person name="Juricova H."/>
            <person name="Matiasovicova J."/>
            <person name="Kubasova T."/>
            <person name="Cejkova D."/>
            <person name="Rychlik I."/>
        </authorList>
    </citation>
    <scope>NUCLEOTIDE SEQUENCE [LARGE SCALE GENOMIC DNA]</scope>
    <source>
        <strain evidence="10 11">An829</strain>
    </source>
</reference>
<evidence type="ECO:0000313" key="11">
    <source>
        <dbReference type="Proteomes" id="UP000715095"/>
    </source>
</evidence>
<comment type="caution">
    <text evidence="10">The sequence shown here is derived from an EMBL/GenBank/DDBJ whole genome shotgun (WGS) entry which is preliminary data.</text>
</comment>
<gene>
    <name evidence="10" type="ORF">H6A60_05695</name>
</gene>
<keyword evidence="7" id="KW-0653">Protein transport</keyword>
<evidence type="ECO:0000256" key="4">
    <source>
        <dbReference type="ARBA" id="ARBA00022692"/>
    </source>
</evidence>
<feature type="transmembrane region" description="Helical" evidence="9">
    <location>
        <begin position="17"/>
        <end position="37"/>
    </location>
</feature>
<evidence type="ECO:0000256" key="1">
    <source>
        <dbReference type="ARBA" id="ARBA00004162"/>
    </source>
</evidence>
<feature type="region of interest" description="Disordered" evidence="8">
    <location>
        <begin position="123"/>
        <end position="144"/>
    </location>
</feature>
<evidence type="ECO:0000256" key="2">
    <source>
        <dbReference type="ARBA" id="ARBA00005811"/>
    </source>
</evidence>
<organism evidence="10 11">
    <name type="scientific">Sutterella massiliensis</name>
    <dbReference type="NCBI Taxonomy" id="1816689"/>
    <lineage>
        <taxon>Bacteria</taxon>
        <taxon>Pseudomonadati</taxon>
        <taxon>Pseudomonadota</taxon>
        <taxon>Betaproteobacteria</taxon>
        <taxon>Burkholderiales</taxon>
        <taxon>Sutterellaceae</taxon>
        <taxon>Sutterella</taxon>
    </lineage>
</organism>
<keyword evidence="4 7" id="KW-0812">Transmembrane</keyword>
<dbReference type="EMBL" id="JACJJC010000007">
    <property type="protein sequence ID" value="MBM6703977.1"/>
    <property type="molecule type" value="Genomic_DNA"/>
</dbReference>
<evidence type="ECO:0000256" key="9">
    <source>
        <dbReference type="SAM" id="Phobius"/>
    </source>
</evidence>